<proteinExistence type="predicted"/>
<gene>
    <name evidence="1" type="ORF">EVAR_14059_1</name>
</gene>
<dbReference type="EMBL" id="BGZK01000200">
    <property type="protein sequence ID" value="GBP27870.1"/>
    <property type="molecule type" value="Genomic_DNA"/>
</dbReference>
<name>A0A4C1UNT9_EUMVA</name>
<dbReference type="OrthoDB" id="7964316at2759"/>
<dbReference type="Proteomes" id="UP000299102">
    <property type="component" value="Unassembled WGS sequence"/>
</dbReference>
<sequence>MQTSNQGRLCICGTPTAPGLGPVPLVQCSCCLDFRKSKRYCKDVSDKLYFEGSSSVGWAVCRHTDTAHITFSSEFGLRHNWDDIVRSKVAFLAITSHWCPGLL</sequence>
<organism evidence="1 2">
    <name type="scientific">Eumeta variegata</name>
    <name type="common">Bagworm moth</name>
    <name type="synonym">Eumeta japonica</name>
    <dbReference type="NCBI Taxonomy" id="151549"/>
    <lineage>
        <taxon>Eukaryota</taxon>
        <taxon>Metazoa</taxon>
        <taxon>Ecdysozoa</taxon>
        <taxon>Arthropoda</taxon>
        <taxon>Hexapoda</taxon>
        <taxon>Insecta</taxon>
        <taxon>Pterygota</taxon>
        <taxon>Neoptera</taxon>
        <taxon>Endopterygota</taxon>
        <taxon>Lepidoptera</taxon>
        <taxon>Glossata</taxon>
        <taxon>Ditrysia</taxon>
        <taxon>Tineoidea</taxon>
        <taxon>Psychidae</taxon>
        <taxon>Oiketicinae</taxon>
        <taxon>Eumeta</taxon>
    </lineage>
</organism>
<comment type="caution">
    <text evidence="1">The sequence shown here is derived from an EMBL/GenBank/DDBJ whole genome shotgun (WGS) entry which is preliminary data.</text>
</comment>
<protein>
    <submittedName>
        <fullName evidence="1">Uncharacterized protein</fullName>
    </submittedName>
</protein>
<dbReference type="AlphaFoldDB" id="A0A4C1UNT9"/>
<accession>A0A4C1UNT9</accession>
<keyword evidence="2" id="KW-1185">Reference proteome</keyword>
<evidence type="ECO:0000313" key="2">
    <source>
        <dbReference type="Proteomes" id="UP000299102"/>
    </source>
</evidence>
<evidence type="ECO:0000313" key="1">
    <source>
        <dbReference type="EMBL" id="GBP27870.1"/>
    </source>
</evidence>
<reference evidence="1 2" key="1">
    <citation type="journal article" date="2019" name="Commun. Biol.">
        <title>The bagworm genome reveals a unique fibroin gene that provides high tensile strength.</title>
        <authorList>
            <person name="Kono N."/>
            <person name="Nakamura H."/>
            <person name="Ohtoshi R."/>
            <person name="Tomita M."/>
            <person name="Numata K."/>
            <person name="Arakawa K."/>
        </authorList>
    </citation>
    <scope>NUCLEOTIDE SEQUENCE [LARGE SCALE GENOMIC DNA]</scope>
</reference>